<gene>
    <name evidence="4" type="ORF">SASPL_108519</name>
</gene>
<dbReference type="Gene3D" id="3.30.70.100">
    <property type="match status" value="1"/>
</dbReference>
<dbReference type="Proteomes" id="UP000298416">
    <property type="component" value="Unassembled WGS sequence"/>
</dbReference>
<comment type="caution">
    <text evidence="4">The sequence shown here is derived from an EMBL/GenBank/DDBJ whole genome shotgun (WGS) entry which is preliminary data.</text>
</comment>
<dbReference type="PROSITE" id="PS50846">
    <property type="entry name" value="HMA_2"/>
    <property type="match status" value="1"/>
</dbReference>
<organism evidence="4">
    <name type="scientific">Salvia splendens</name>
    <name type="common">Scarlet sage</name>
    <dbReference type="NCBI Taxonomy" id="180675"/>
    <lineage>
        <taxon>Eukaryota</taxon>
        <taxon>Viridiplantae</taxon>
        <taxon>Streptophyta</taxon>
        <taxon>Embryophyta</taxon>
        <taxon>Tracheophyta</taxon>
        <taxon>Spermatophyta</taxon>
        <taxon>Magnoliopsida</taxon>
        <taxon>eudicotyledons</taxon>
        <taxon>Gunneridae</taxon>
        <taxon>Pentapetalae</taxon>
        <taxon>asterids</taxon>
        <taxon>lamiids</taxon>
        <taxon>Lamiales</taxon>
        <taxon>Lamiaceae</taxon>
        <taxon>Nepetoideae</taxon>
        <taxon>Mentheae</taxon>
        <taxon>Salviinae</taxon>
        <taxon>Salvia</taxon>
        <taxon>Salvia subgen. Calosphace</taxon>
        <taxon>core Calosphace</taxon>
    </lineage>
</organism>
<feature type="domain" description="HMA" evidence="3">
    <location>
        <begin position="113"/>
        <end position="179"/>
    </location>
</feature>
<keyword evidence="5" id="KW-1185">Reference proteome</keyword>
<dbReference type="GO" id="GO:0009626">
    <property type="term" value="P:plant-type hypersensitive response"/>
    <property type="evidence" value="ECO:0007669"/>
    <property type="project" value="UniProtKB-KW"/>
</dbReference>
<dbReference type="GO" id="GO:0046872">
    <property type="term" value="F:metal ion binding"/>
    <property type="evidence" value="ECO:0007669"/>
    <property type="project" value="InterPro"/>
</dbReference>
<feature type="compositionally biased region" description="Polar residues" evidence="2">
    <location>
        <begin position="54"/>
        <end position="69"/>
    </location>
</feature>
<dbReference type="SUPFAM" id="SSF55008">
    <property type="entry name" value="HMA, heavy metal-associated domain"/>
    <property type="match status" value="1"/>
</dbReference>
<sequence length="194" mass="21254">MKGMDIWKAIMEQPSSSVLSGGSSSPAIDRYNPIITDSRRCAATPLPPIHRKISPSTPTPSRKSWSCTKPSDFISPPGSTRYLLNGKELLTTLSDFEPKLDETKLASSSPSPDQVVVLRVSLHCRGCERKMRKHISRMAGVRSFNIDFAAKKVTVAGKITPLEVLSSISKVKNAQLWAPTIASEFKDKGTFLHS</sequence>
<reference evidence="4" key="1">
    <citation type="submission" date="2018-01" db="EMBL/GenBank/DDBJ databases">
        <authorList>
            <person name="Mao J.F."/>
        </authorList>
    </citation>
    <scope>NUCLEOTIDE SEQUENCE</scope>
    <source>
        <strain evidence="4">Huo1</strain>
        <tissue evidence="4">Leaf</tissue>
    </source>
</reference>
<dbReference type="InterPro" id="IPR044526">
    <property type="entry name" value="NAKR1-3"/>
</dbReference>
<dbReference type="AlphaFoldDB" id="A0A8X9A7I9"/>
<dbReference type="EMBL" id="PNBA02000003">
    <property type="protein sequence ID" value="KAG6430451.1"/>
    <property type="molecule type" value="Genomic_DNA"/>
</dbReference>
<evidence type="ECO:0000259" key="3">
    <source>
        <dbReference type="PROSITE" id="PS50846"/>
    </source>
</evidence>
<dbReference type="GO" id="GO:0016020">
    <property type="term" value="C:membrane"/>
    <property type="evidence" value="ECO:0007669"/>
    <property type="project" value="UniProtKB-SubCell"/>
</dbReference>
<feature type="region of interest" description="Disordered" evidence="2">
    <location>
        <begin position="45"/>
        <end position="70"/>
    </location>
</feature>
<dbReference type="InterPro" id="IPR036163">
    <property type="entry name" value="HMA_dom_sf"/>
</dbReference>
<accession>A0A8X9A7I9</accession>
<evidence type="ECO:0000256" key="2">
    <source>
        <dbReference type="SAM" id="MobiDB-lite"/>
    </source>
</evidence>
<reference evidence="4" key="2">
    <citation type="submission" date="2020-08" db="EMBL/GenBank/DDBJ databases">
        <title>Plant Genome Project.</title>
        <authorList>
            <person name="Zhang R.-G."/>
        </authorList>
    </citation>
    <scope>NUCLEOTIDE SEQUENCE</scope>
    <source>
        <strain evidence="4">Huo1</strain>
        <tissue evidence="4">Leaf</tissue>
    </source>
</reference>
<evidence type="ECO:0000313" key="5">
    <source>
        <dbReference type="Proteomes" id="UP000298416"/>
    </source>
</evidence>
<dbReference type="PANTHER" id="PTHR46119">
    <property type="entry name" value="OS08G0405700 PROTEIN"/>
    <property type="match status" value="1"/>
</dbReference>
<name>A0A8X9A7I9_SALSN</name>
<evidence type="ECO:0000256" key="1">
    <source>
        <dbReference type="ARBA" id="ARBA00004170"/>
    </source>
</evidence>
<proteinExistence type="predicted"/>
<dbReference type="InterPro" id="IPR006121">
    <property type="entry name" value="HMA_dom"/>
</dbReference>
<dbReference type="Pfam" id="PF00403">
    <property type="entry name" value="HMA"/>
    <property type="match status" value="1"/>
</dbReference>
<protein>
    <recommendedName>
        <fullName evidence="3">HMA domain-containing protein</fullName>
    </recommendedName>
</protein>
<dbReference type="PANTHER" id="PTHR46119:SF15">
    <property type="entry name" value="PROTEIN SODIUM POTASSIUM ROOT DEFECTIVE 2"/>
    <property type="match status" value="1"/>
</dbReference>
<dbReference type="CDD" id="cd00371">
    <property type="entry name" value="HMA"/>
    <property type="match status" value="1"/>
</dbReference>
<dbReference type="OrthoDB" id="689350at2759"/>
<comment type="subcellular location">
    <subcellularLocation>
        <location evidence="1">Membrane</location>
        <topology evidence="1">Peripheral membrane protein</topology>
    </subcellularLocation>
</comment>
<evidence type="ECO:0000313" key="4">
    <source>
        <dbReference type="EMBL" id="KAG6430451.1"/>
    </source>
</evidence>